<comment type="subcellular location">
    <subcellularLocation>
        <location evidence="1">Nucleus</location>
    </subcellularLocation>
</comment>
<dbReference type="Pfam" id="PF00096">
    <property type="entry name" value="zf-C2H2"/>
    <property type="match status" value="2"/>
</dbReference>
<feature type="region of interest" description="Disordered" evidence="10">
    <location>
        <begin position="217"/>
        <end position="237"/>
    </location>
</feature>
<accession>A0A3B3BGZ5</accession>
<evidence type="ECO:0000256" key="1">
    <source>
        <dbReference type="ARBA" id="ARBA00004123"/>
    </source>
</evidence>
<reference evidence="12" key="2">
    <citation type="submission" date="2025-09" db="UniProtKB">
        <authorList>
            <consortium name="Ensembl"/>
        </authorList>
    </citation>
    <scope>IDENTIFICATION</scope>
</reference>
<dbReference type="GO" id="GO:0000981">
    <property type="term" value="F:DNA-binding transcription factor activity, RNA polymerase II-specific"/>
    <property type="evidence" value="ECO:0007669"/>
    <property type="project" value="TreeGrafter"/>
</dbReference>
<feature type="domain" description="C2H2-type" evidence="11">
    <location>
        <begin position="64"/>
        <end position="91"/>
    </location>
</feature>
<keyword evidence="6" id="KW-0805">Transcription regulation</keyword>
<dbReference type="GO" id="GO:0008270">
    <property type="term" value="F:zinc ion binding"/>
    <property type="evidence" value="ECO:0007669"/>
    <property type="project" value="UniProtKB-KW"/>
</dbReference>
<evidence type="ECO:0000313" key="13">
    <source>
        <dbReference type="Proteomes" id="UP000261560"/>
    </source>
</evidence>
<sequence length="309" mass="35552">MEQMTAAVGRKLSTCEPLQTYLPENLQCVQCFITFRDAKAKERHTRKYHGEQYKQHLQQTNTLFICYKCDRYFVHPEELSQHQQTHAADEKPFLCTYCQKPFSLFSEFSKHKRYECTLRGRFCRDCNTLFPGPSALRRHRKAVHSGHPDRAGGDTLQCSMSNRCFPTEEGLLPQEEFAHFLSCDYSVNDCDADPQDKSQSSERQCGISDEELNYEEIQQKGGPAERERSEDSDGSASAELRIPCPAADCDCTFPSVEALRIHRKNHHGPPLQKGLCSECPKCGKTFARQSALKTHQTFHCRVKKRFKKR</sequence>
<dbReference type="AlphaFoldDB" id="A0A3B3BGZ5"/>
<dbReference type="PANTHER" id="PTHR24394:SF48">
    <property type="entry name" value="ZINC FINGER PROTEIN 771"/>
    <property type="match status" value="1"/>
</dbReference>
<dbReference type="InterPro" id="IPR036236">
    <property type="entry name" value="Znf_C2H2_sf"/>
</dbReference>
<dbReference type="InterPro" id="IPR013087">
    <property type="entry name" value="Znf_C2H2_type"/>
</dbReference>
<evidence type="ECO:0000256" key="9">
    <source>
        <dbReference type="PROSITE-ProRule" id="PRU00042"/>
    </source>
</evidence>
<dbReference type="Proteomes" id="UP000261560">
    <property type="component" value="Unplaced"/>
</dbReference>
<dbReference type="PANTHER" id="PTHR24394">
    <property type="entry name" value="ZINC FINGER PROTEIN"/>
    <property type="match status" value="1"/>
</dbReference>
<evidence type="ECO:0000256" key="10">
    <source>
        <dbReference type="SAM" id="MobiDB-lite"/>
    </source>
</evidence>
<dbReference type="STRING" id="30732.ENSOMEP00000004750"/>
<organism evidence="12 13">
    <name type="scientific">Oryzias melastigma</name>
    <name type="common">Marine medaka</name>
    <dbReference type="NCBI Taxonomy" id="30732"/>
    <lineage>
        <taxon>Eukaryota</taxon>
        <taxon>Metazoa</taxon>
        <taxon>Chordata</taxon>
        <taxon>Craniata</taxon>
        <taxon>Vertebrata</taxon>
        <taxon>Euteleostomi</taxon>
        <taxon>Actinopterygii</taxon>
        <taxon>Neopterygii</taxon>
        <taxon>Teleostei</taxon>
        <taxon>Neoteleostei</taxon>
        <taxon>Acanthomorphata</taxon>
        <taxon>Ovalentaria</taxon>
        <taxon>Atherinomorphae</taxon>
        <taxon>Beloniformes</taxon>
        <taxon>Adrianichthyidae</taxon>
        <taxon>Oryziinae</taxon>
        <taxon>Oryzias</taxon>
    </lineage>
</organism>
<feature type="domain" description="C2H2-type" evidence="11">
    <location>
        <begin position="114"/>
        <end position="149"/>
    </location>
</feature>
<keyword evidence="13" id="KW-1185">Reference proteome</keyword>
<dbReference type="GO" id="GO:0003677">
    <property type="term" value="F:DNA binding"/>
    <property type="evidence" value="ECO:0007669"/>
    <property type="project" value="UniProtKB-KW"/>
</dbReference>
<dbReference type="OMA" id="ERHTRKY"/>
<keyword evidence="8" id="KW-0539">Nucleus</keyword>
<dbReference type="SUPFAM" id="SSF57667">
    <property type="entry name" value="beta-beta-alpha zinc fingers"/>
    <property type="match status" value="2"/>
</dbReference>
<dbReference type="Ensembl" id="ENSOMET00000008633.1">
    <property type="protein sequence ID" value="ENSOMEP00000004750.1"/>
    <property type="gene ID" value="ENSOMEG00000005732.1"/>
</dbReference>
<name>A0A3B3BGZ5_ORYME</name>
<dbReference type="PaxDb" id="30732-ENSOMEP00000004750"/>
<evidence type="ECO:0000256" key="7">
    <source>
        <dbReference type="ARBA" id="ARBA00023163"/>
    </source>
</evidence>
<evidence type="ECO:0000259" key="11">
    <source>
        <dbReference type="PROSITE" id="PS50157"/>
    </source>
</evidence>
<evidence type="ECO:0000256" key="2">
    <source>
        <dbReference type="ARBA" id="ARBA00022723"/>
    </source>
</evidence>
<dbReference type="SMART" id="SM00355">
    <property type="entry name" value="ZnF_C2H2"/>
    <property type="match status" value="6"/>
</dbReference>
<keyword evidence="4 9" id="KW-0863">Zinc-finger</keyword>
<protein>
    <submittedName>
        <fullName evidence="12">Zinc finger protein 576-like</fullName>
    </submittedName>
</protein>
<keyword evidence="7" id="KW-0804">Transcription</keyword>
<keyword evidence="5" id="KW-0862">Zinc</keyword>
<evidence type="ECO:0000313" key="12">
    <source>
        <dbReference type="Ensembl" id="ENSOMEP00000004750.1"/>
    </source>
</evidence>
<dbReference type="Gene3D" id="3.30.160.60">
    <property type="entry name" value="Classic Zinc Finger"/>
    <property type="match status" value="3"/>
</dbReference>
<dbReference type="RefSeq" id="XP_024154286.1">
    <property type="nucleotide sequence ID" value="XM_024298518.2"/>
</dbReference>
<dbReference type="PROSITE" id="PS50157">
    <property type="entry name" value="ZINC_FINGER_C2H2_2"/>
    <property type="match status" value="3"/>
</dbReference>
<keyword evidence="2" id="KW-0479">Metal-binding</keyword>
<feature type="domain" description="C2H2-type" evidence="11">
    <location>
        <begin position="277"/>
        <end position="304"/>
    </location>
</feature>
<evidence type="ECO:0000256" key="8">
    <source>
        <dbReference type="ARBA" id="ARBA00023242"/>
    </source>
</evidence>
<dbReference type="GO" id="GO:0005634">
    <property type="term" value="C:nucleus"/>
    <property type="evidence" value="ECO:0007669"/>
    <property type="project" value="UniProtKB-SubCell"/>
</dbReference>
<evidence type="ECO:0000256" key="3">
    <source>
        <dbReference type="ARBA" id="ARBA00022737"/>
    </source>
</evidence>
<reference evidence="12" key="1">
    <citation type="submission" date="2025-08" db="UniProtKB">
        <authorList>
            <consortium name="Ensembl"/>
        </authorList>
    </citation>
    <scope>IDENTIFICATION</scope>
</reference>
<evidence type="ECO:0000256" key="5">
    <source>
        <dbReference type="ARBA" id="ARBA00022833"/>
    </source>
</evidence>
<evidence type="ECO:0000256" key="4">
    <source>
        <dbReference type="ARBA" id="ARBA00022771"/>
    </source>
</evidence>
<keyword evidence="3" id="KW-0677">Repeat</keyword>
<proteinExistence type="predicted"/>
<dbReference type="PROSITE" id="PS00028">
    <property type="entry name" value="ZINC_FINGER_C2H2_1"/>
    <property type="match status" value="3"/>
</dbReference>
<evidence type="ECO:0000256" key="6">
    <source>
        <dbReference type="ARBA" id="ARBA00023015"/>
    </source>
</evidence>
<dbReference type="GeneTree" id="ENSGT00940000171595"/>
<dbReference type="GeneID" id="112162667"/>